<comment type="caution">
    <text evidence="2">The sequence shown here is derived from an EMBL/GenBank/DDBJ whole genome shotgun (WGS) entry which is preliminary data.</text>
</comment>
<dbReference type="PANTHER" id="PTHR33701">
    <property type="entry name" value="TRANSMEMBRANE PROTEIN"/>
    <property type="match status" value="1"/>
</dbReference>
<dbReference type="EMBL" id="JBANAX010000402">
    <property type="protein sequence ID" value="KAL1209984.1"/>
    <property type="molecule type" value="Genomic_DNA"/>
</dbReference>
<dbReference type="AlphaFoldDB" id="A0ABD1B017"/>
<evidence type="ECO:0000313" key="2">
    <source>
        <dbReference type="EMBL" id="KAL1209984.1"/>
    </source>
</evidence>
<dbReference type="PANTHER" id="PTHR33701:SF2">
    <property type="entry name" value="TRANSMEMBRANE PROTEIN"/>
    <property type="match status" value="1"/>
</dbReference>
<feature type="compositionally biased region" description="Low complexity" evidence="1">
    <location>
        <begin position="101"/>
        <end position="119"/>
    </location>
</feature>
<evidence type="ECO:0000256" key="1">
    <source>
        <dbReference type="SAM" id="MobiDB-lite"/>
    </source>
</evidence>
<feature type="compositionally biased region" description="Polar residues" evidence="1">
    <location>
        <begin position="148"/>
        <end position="160"/>
    </location>
</feature>
<accession>A0ABD1B017</accession>
<feature type="region of interest" description="Disordered" evidence="1">
    <location>
        <begin position="95"/>
        <end position="189"/>
    </location>
</feature>
<evidence type="ECO:0008006" key="4">
    <source>
        <dbReference type="Google" id="ProtNLM"/>
    </source>
</evidence>
<organism evidence="2 3">
    <name type="scientific">Cardamine amara subsp. amara</name>
    <dbReference type="NCBI Taxonomy" id="228776"/>
    <lineage>
        <taxon>Eukaryota</taxon>
        <taxon>Viridiplantae</taxon>
        <taxon>Streptophyta</taxon>
        <taxon>Embryophyta</taxon>
        <taxon>Tracheophyta</taxon>
        <taxon>Spermatophyta</taxon>
        <taxon>Magnoliopsida</taxon>
        <taxon>eudicotyledons</taxon>
        <taxon>Gunneridae</taxon>
        <taxon>Pentapetalae</taxon>
        <taxon>rosids</taxon>
        <taxon>malvids</taxon>
        <taxon>Brassicales</taxon>
        <taxon>Brassicaceae</taxon>
        <taxon>Cardamineae</taxon>
        <taxon>Cardamine</taxon>
    </lineage>
</organism>
<dbReference type="Proteomes" id="UP001558713">
    <property type="component" value="Unassembled WGS sequence"/>
</dbReference>
<feature type="compositionally biased region" description="Acidic residues" evidence="1">
    <location>
        <begin position="122"/>
        <end position="133"/>
    </location>
</feature>
<feature type="compositionally biased region" description="Polar residues" evidence="1">
    <location>
        <begin position="1"/>
        <end position="19"/>
    </location>
</feature>
<evidence type="ECO:0000313" key="3">
    <source>
        <dbReference type="Proteomes" id="UP001558713"/>
    </source>
</evidence>
<gene>
    <name evidence="2" type="ORF">V5N11_020547</name>
</gene>
<name>A0ABD1B017_CARAN</name>
<sequence>MMTTDPSNYNTICRTNSASKKMEEEENEGLKTVECLRGRLIAERQVSRSAKEEAELITRKLEELEGHLKEEIRLREKAEKRLKFLMKKLESIKRSGRLEGSEQLSSSEASCLSSVSTSASKEEEEEEEEEEEVNQGNRAVEEEKTNHSTENVVSMEQKSSLKLKDVASTSSHEEESQFVNDLSWYSDAT</sequence>
<reference evidence="2 3" key="1">
    <citation type="submission" date="2024-04" db="EMBL/GenBank/DDBJ databases">
        <title>Genome assembly C_amara_ONT_v2.</title>
        <authorList>
            <person name="Yant L."/>
            <person name="Moore C."/>
            <person name="Slenker M."/>
        </authorList>
    </citation>
    <scope>NUCLEOTIDE SEQUENCE [LARGE SCALE GENOMIC DNA]</scope>
    <source>
        <tissue evidence="2">Leaf</tissue>
    </source>
</reference>
<feature type="region of interest" description="Disordered" evidence="1">
    <location>
        <begin position="1"/>
        <end position="28"/>
    </location>
</feature>
<keyword evidence="3" id="KW-1185">Reference proteome</keyword>
<protein>
    <recommendedName>
        <fullName evidence="4">MADS-box protein</fullName>
    </recommendedName>
</protein>
<proteinExistence type="predicted"/>